<dbReference type="SFLD" id="SFLDS00029">
    <property type="entry name" value="Radical_SAM"/>
    <property type="match status" value="1"/>
</dbReference>
<keyword evidence="4" id="KW-0479">Metal-binding</keyword>
<dbReference type="AlphaFoldDB" id="A0A9D1YNL0"/>
<reference evidence="9" key="1">
    <citation type="journal article" date="2021" name="PeerJ">
        <title>Extensive microbial diversity within the chicken gut microbiome revealed by metagenomics and culture.</title>
        <authorList>
            <person name="Gilroy R."/>
            <person name="Ravi A."/>
            <person name="Getino M."/>
            <person name="Pursley I."/>
            <person name="Horton D.L."/>
            <person name="Alikhan N.F."/>
            <person name="Baker D."/>
            <person name="Gharbi K."/>
            <person name="Hall N."/>
            <person name="Watson M."/>
            <person name="Adriaenssens E.M."/>
            <person name="Foster-Nyarko E."/>
            <person name="Jarju S."/>
            <person name="Secka A."/>
            <person name="Antonio M."/>
            <person name="Oren A."/>
            <person name="Chaudhuri R.R."/>
            <person name="La Ragione R."/>
            <person name="Hildebrand F."/>
            <person name="Pallen M.J."/>
        </authorList>
    </citation>
    <scope>NUCLEOTIDE SEQUENCE</scope>
    <source>
        <strain evidence="9">ChiSxjej3B15-24422</strain>
    </source>
</reference>
<evidence type="ECO:0000313" key="9">
    <source>
        <dbReference type="EMBL" id="HIY59391.1"/>
    </source>
</evidence>
<evidence type="ECO:0000256" key="2">
    <source>
        <dbReference type="ARBA" id="ARBA00022485"/>
    </source>
</evidence>
<keyword evidence="6" id="KW-0411">Iron-sulfur</keyword>
<keyword evidence="2" id="KW-0004">4Fe-4S</keyword>
<dbReference type="GO" id="GO:0016491">
    <property type="term" value="F:oxidoreductase activity"/>
    <property type="evidence" value="ECO:0007669"/>
    <property type="project" value="InterPro"/>
</dbReference>
<dbReference type="InterPro" id="IPR007197">
    <property type="entry name" value="rSAM"/>
</dbReference>
<dbReference type="NCBIfam" id="TIGR03942">
    <property type="entry name" value="sulfatase_rSAM"/>
    <property type="match status" value="1"/>
</dbReference>
<dbReference type="InterPro" id="IPR023885">
    <property type="entry name" value="4Fe4S-binding_SPASM_dom"/>
</dbReference>
<accession>A0A9D1YNL0</accession>
<proteinExistence type="inferred from homology"/>
<dbReference type="SFLD" id="SFLDG01384">
    <property type="entry name" value="thioether_bond_formation_requi"/>
    <property type="match status" value="1"/>
</dbReference>
<dbReference type="NCBIfam" id="TIGR04085">
    <property type="entry name" value="rSAM_more_4Fe4S"/>
    <property type="match status" value="1"/>
</dbReference>
<dbReference type="GO" id="GO:0046872">
    <property type="term" value="F:metal ion binding"/>
    <property type="evidence" value="ECO:0007669"/>
    <property type="project" value="UniProtKB-KW"/>
</dbReference>
<dbReference type="SFLD" id="SFLDG01386">
    <property type="entry name" value="main_SPASM_domain-containing"/>
    <property type="match status" value="1"/>
</dbReference>
<dbReference type="CDD" id="cd01335">
    <property type="entry name" value="Radical_SAM"/>
    <property type="match status" value="1"/>
</dbReference>
<reference evidence="9" key="2">
    <citation type="submission" date="2021-04" db="EMBL/GenBank/DDBJ databases">
        <authorList>
            <person name="Gilroy R."/>
        </authorList>
    </citation>
    <scope>NUCLEOTIDE SEQUENCE</scope>
    <source>
        <strain evidence="9">ChiSxjej3B15-24422</strain>
    </source>
</reference>
<name>A0A9D1YNL0_9FIRM</name>
<dbReference type="GO" id="GO:0051539">
    <property type="term" value="F:4 iron, 4 sulfur cluster binding"/>
    <property type="evidence" value="ECO:0007669"/>
    <property type="project" value="UniProtKB-KW"/>
</dbReference>
<dbReference type="InterPro" id="IPR023867">
    <property type="entry name" value="Sulphatase_maturase_rSAM"/>
</dbReference>
<dbReference type="InterPro" id="IPR034485">
    <property type="entry name" value="Anaerobic_Cys-type_sulfatase-m"/>
</dbReference>
<dbReference type="Pfam" id="PF04055">
    <property type="entry name" value="Radical_SAM"/>
    <property type="match status" value="1"/>
</dbReference>
<organism evidence="9 10">
    <name type="scientific">Candidatus Eisenbergiella pullistercoris</name>
    <dbReference type="NCBI Taxonomy" id="2838555"/>
    <lineage>
        <taxon>Bacteria</taxon>
        <taxon>Bacillati</taxon>
        <taxon>Bacillota</taxon>
        <taxon>Clostridia</taxon>
        <taxon>Lachnospirales</taxon>
        <taxon>Lachnospiraceae</taxon>
        <taxon>Eisenbergiella</taxon>
    </lineage>
</organism>
<dbReference type="PANTHER" id="PTHR43273:SF3">
    <property type="entry name" value="ANAEROBIC SULFATASE-MATURATING ENZYME HOMOLOG ASLB-RELATED"/>
    <property type="match status" value="1"/>
</dbReference>
<evidence type="ECO:0000256" key="4">
    <source>
        <dbReference type="ARBA" id="ARBA00022723"/>
    </source>
</evidence>
<evidence type="ECO:0000256" key="6">
    <source>
        <dbReference type="ARBA" id="ARBA00023014"/>
    </source>
</evidence>
<evidence type="ECO:0000256" key="7">
    <source>
        <dbReference type="ARBA" id="ARBA00023601"/>
    </source>
</evidence>
<protein>
    <submittedName>
        <fullName evidence="9">Anaerobic sulfatase maturase</fullName>
    </submittedName>
</protein>
<comment type="cofactor">
    <cofactor evidence="1">
        <name>[4Fe-4S] cluster</name>
        <dbReference type="ChEBI" id="CHEBI:49883"/>
    </cofactor>
</comment>
<dbReference type="Proteomes" id="UP000824007">
    <property type="component" value="Unassembled WGS sequence"/>
</dbReference>
<dbReference type="Pfam" id="PF13186">
    <property type="entry name" value="SPASM"/>
    <property type="match status" value="1"/>
</dbReference>
<dbReference type="SFLD" id="SFLDG01067">
    <property type="entry name" value="SPASM/twitch_domain_containing"/>
    <property type="match status" value="1"/>
</dbReference>
<gene>
    <name evidence="9" type="ORF">H9831_01710</name>
</gene>
<comment type="caution">
    <text evidence="9">The sequence shown here is derived from an EMBL/GenBank/DDBJ whole genome shotgun (WGS) entry which is preliminary data.</text>
</comment>
<dbReference type="InterPro" id="IPR047207">
    <property type="entry name" value="SPASM_anSME"/>
</dbReference>
<dbReference type="PROSITE" id="PS51918">
    <property type="entry name" value="RADICAL_SAM"/>
    <property type="match status" value="1"/>
</dbReference>
<keyword evidence="5" id="KW-0408">Iron</keyword>
<evidence type="ECO:0000259" key="8">
    <source>
        <dbReference type="PROSITE" id="PS51918"/>
    </source>
</evidence>
<keyword evidence="3" id="KW-0949">S-adenosyl-L-methionine</keyword>
<evidence type="ECO:0000256" key="1">
    <source>
        <dbReference type="ARBA" id="ARBA00001966"/>
    </source>
</evidence>
<dbReference type="Gene3D" id="3.20.20.70">
    <property type="entry name" value="Aldolase class I"/>
    <property type="match status" value="1"/>
</dbReference>
<evidence type="ECO:0000256" key="5">
    <source>
        <dbReference type="ARBA" id="ARBA00023004"/>
    </source>
</evidence>
<sequence>MSKQPALSLLIKPASGSCNLRCRYCFYADEMKLRNEPTRGFMSADTLELLVKKALEKVTHTVTFAFQGGEPTLAGLDFYRRLTELEEKYQPGGIEIHNSIQTNGIVLNEEWAKFLHDNHFLVGLSLDGYEEMHDENRRFPDGSGSFSRVLEAAKLLERFQVDFNILTVVTAKSARRIRRIYRFFQEQGFVWQQYIPCIDPFEEERGSGSLSYSLTPERYAKFLKDLFDDWYADWKAGHPVYNRTFENWIGILVGQPPEACSMNGICSEQWVIEADGDVYPCDFYVLDEWRLGNIRENSFEEMNRKREELQFVALSRHTPQECRSCRWYPLCRNGCRRDRTLLSDGRTPGLNAYCSAYQDFFAYAYPRLAEMAKAVMRAGR</sequence>
<feature type="domain" description="Radical SAM core" evidence="8">
    <location>
        <begin position="1"/>
        <end position="232"/>
    </location>
</feature>
<dbReference type="EMBL" id="DXDD01000021">
    <property type="protein sequence ID" value="HIY59391.1"/>
    <property type="molecule type" value="Genomic_DNA"/>
</dbReference>
<dbReference type="SFLD" id="SFLDG01072">
    <property type="entry name" value="dehydrogenase_like"/>
    <property type="match status" value="1"/>
</dbReference>
<evidence type="ECO:0000313" key="10">
    <source>
        <dbReference type="Proteomes" id="UP000824007"/>
    </source>
</evidence>
<dbReference type="CDD" id="cd21120">
    <property type="entry name" value="SPASM_anSME"/>
    <property type="match status" value="1"/>
</dbReference>
<dbReference type="PANTHER" id="PTHR43273">
    <property type="entry name" value="ANAEROBIC SULFATASE-MATURATING ENZYME HOMOLOG ASLB-RELATED"/>
    <property type="match status" value="1"/>
</dbReference>
<evidence type="ECO:0000256" key="3">
    <source>
        <dbReference type="ARBA" id="ARBA00022691"/>
    </source>
</evidence>
<comment type="similarity">
    <text evidence="7">Belongs to the radical SAM superfamily. Anaerobic sulfatase-maturating enzyme family.</text>
</comment>
<dbReference type="NCBIfam" id="NF010321">
    <property type="entry name" value="PRK13758.1"/>
    <property type="match status" value="1"/>
</dbReference>
<dbReference type="SUPFAM" id="SSF102114">
    <property type="entry name" value="Radical SAM enzymes"/>
    <property type="match status" value="1"/>
</dbReference>
<dbReference type="InterPro" id="IPR058240">
    <property type="entry name" value="rSAM_sf"/>
</dbReference>
<dbReference type="InterPro" id="IPR013785">
    <property type="entry name" value="Aldolase_TIM"/>
</dbReference>
<dbReference type="SFLD" id="SFLDF00289">
    <property type="entry name" value="anaerobic_Cys-type_sulfatase-m"/>
    <property type="match status" value="1"/>
</dbReference>